<dbReference type="PANTHER" id="PTHR34107:SF7">
    <property type="entry name" value="SLR2092 PROTEIN"/>
    <property type="match status" value="1"/>
</dbReference>
<dbReference type="CDD" id="cd06260">
    <property type="entry name" value="DUF820-like"/>
    <property type="match status" value="1"/>
</dbReference>
<keyword evidence="2" id="KW-0255">Endonuclease</keyword>
<feature type="domain" description="Putative restriction endonuclease" evidence="1">
    <location>
        <begin position="27"/>
        <end position="197"/>
    </location>
</feature>
<dbReference type="RefSeq" id="WP_353932240.1">
    <property type="nucleotide sequence ID" value="NZ_CP150886.1"/>
</dbReference>
<name>A0ABZ2V0Z9_9CYAN</name>
<sequence length="201" mass="23053">MKIQTPTVTETLPIVLKIPPSIIITDEQFFHICQLNRDLRIERNQFRDLLIMLPTDSETGQRNFNLIGKLGDWIKQDGTGVGFASSAGFTLPNGAVRSPDVAWIKKERWQSLTPQQQEKFAPIAPDFVIELRSPSDSLKPLQEKMAEYIENGVKLAWLIDRKQQKVYIYRPNQNVEELDHPAILNGEDILLGFILELNDIW</sequence>
<evidence type="ECO:0000313" key="2">
    <source>
        <dbReference type="EMBL" id="WZB89338.1"/>
    </source>
</evidence>
<accession>A0ABZ2V0Z9</accession>
<keyword evidence="2" id="KW-0540">Nuclease</keyword>
<dbReference type="InterPro" id="IPR011335">
    <property type="entry name" value="Restrct_endonuc-II-like"/>
</dbReference>
<dbReference type="Pfam" id="PF05685">
    <property type="entry name" value="Uma2"/>
    <property type="match status" value="1"/>
</dbReference>
<evidence type="ECO:0000259" key="1">
    <source>
        <dbReference type="Pfam" id="PF05685"/>
    </source>
</evidence>
<keyword evidence="3" id="KW-1185">Reference proteome</keyword>
<dbReference type="InterPro" id="IPR008538">
    <property type="entry name" value="Uma2"/>
</dbReference>
<keyword evidence="2" id="KW-0378">Hydrolase</keyword>
<dbReference type="InterPro" id="IPR012296">
    <property type="entry name" value="Nuclease_put_TT1808"/>
</dbReference>
<dbReference type="Proteomes" id="UP001483337">
    <property type="component" value="Chromosome"/>
</dbReference>
<reference evidence="2 3" key="1">
    <citation type="submission" date="2024-04" db="EMBL/GenBank/DDBJ databases">
        <title>Okeanomitos corallinicola gen. &amp; sp. nov. (Nostocales, Cyanobacteria), a new toxic marine heterocyst-forming cyanobacterium from a coral reef.</title>
        <authorList>
            <person name="Li H."/>
            <person name="Li R."/>
            <person name="Kang J."/>
            <person name="Hii K.S."/>
            <person name="Mohamed H.F."/>
            <person name="Xu X."/>
            <person name="Luo Z."/>
        </authorList>
    </citation>
    <scope>NUCLEOTIDE SEQUENCE [LARGE SCALE GENOMIC DNA]</scope>
    <source>
        <strain evidence="2 3">TIOX110</strain>
    </source>
</reference>
<dbReference type="Gene3D" id="3.90.1570.10">
    <property type="entry name" value="tt1808, chain A"/>
    <property type="match status" value="1"/>
</dbReference>
<protein>
    <submittedName>
        <fullName evidence="2">Uma2 family endonuclease</fullName>
    </submittedName>
</protein>
<dbReference type="PANTHER" id="PTHR34107">
    <property type="entry name" value="SLL0198 PROTEIN-RELATED"/>
    <property type="match status" value="1"/>
</dbReference>
<proteinExistence type="predicted"/>
<dbReference type="SUPFAM" id="SSF52980">
    <property type="entry name" value="Restriction endonuclease-like"/>
    <property type="match status" value="1"/>
</dbReference>
<dbReference type="GO" id="GO:0004519">
    <property type="term" value="F:endonuclease activity"/>
    <property type="evidence" value="ECO:0007669"/>
    <property type="project" value="UniProtKB-KW"/>
</dbReference>
<dbReference type="EMBL" id="CP150886">
    <property type="protein sequence ID" value="WZB89338.1"/>
    <property type="molecule type" value="Genomic_DNA"/>
</dbReference>
<evidence type="ECO:0000313" key="3">
    <source>
        <dbReference type="Proteomes" id="UP001483337"/>
    </source>
</evidence>
<organism evidence="2 3">
    <name type="scientific">Okeanomitos corallinicola TIOX110</name>
    <dbReference type="NCBI Taxonomy" id="3133117"/>
    <lineage>
        <taxon>Bacteria</taxon>
        <taxon>Bacillati</taxon>
        <taxon>Cyanobacteriota</taxon>
        <taxon>Cyanophyceae</taxon>
        <taxon>Nostocales</taxon>
        <taxon>Aphanizomenonaceae</taxon>
        <taxon>Okeanomitos</taxon>
    </lineage>
</organism>
<gene>
    <name evidence="2" type="ORF">WJM97_06550</name>
</gene>